<feature type="chain" id="PRO_5012850221" evidence="12">
    <location>
        <begin position="23"/>
        <end position="1063"/>
    </location>
</feature>
<dbReference type="RefSeq" id="WP_089048347.1">
    <property type="nucleotide sequence ID" value="NZ_FXTV01000033.1"/>
</dbReference>
<dbReference type="GO" id="GO:0009279">
    <property type="term" value="C:cell outer membrane"/>
    <property type="evidence" value="ECO:0007669"/>
    <property type="project" value="UniProtKB-SubCell"/>
</dbReference>
<evidence type="ECO:0000256" key="9">
    <source>
        <dbReference type="ARBA" id="ARBA00023237"/>
    </source>
</evidence>
<dbReference type="SUPFAM" id="SSF49464">
    <property type="entry name" value="Carboxypeptidase regulatory domain-like"/>
    <property type="match status" value="1"/>
</dbReference>
<dbReference type="Gene3D" id="2.170.130.10">
    <property type="entry name" value="TonB-dependent receptor, plug domain"/>
    <property type="match status" value="1"/>
</dbReference>
<evidence type="ECO:0000313" key="15">
    <source>
        <dbReference type="EMBL" id="OXA95235.1"/>
    </source>
</evidence>
<evidence type="ECO:0000259" key="14">
    <source>
        <dbReference type="Pfam" id="PF07715"/>
    </source>
</evidence>
<evidence type="ECO:0000256" key="2">
    <source>
        <dbReference type="ARBA" id="ARBA00022448"/>
    </source>
</evidence>
<dbReference type="OrthoDB" id="9768177at2"/>
<evidence type="ECO:0000256" key="5">
    <source>
        <dbReference type="ARBA" id="ARBA00022729"/>
    </source>
</evidence>
<dbReference type="AlphaFoldDB" id="A0A226HM14"/>
<keyword evidence="7 10" id="KW-0472">Membrane</keyword>
<keyword evidence="5 12" id="KW-0732">Signal</keyword>
<dbReference type="InterPro" id="IPR023996">
    <property type="entry name" value="TonB-dep_OMP_SusC/RagA"/>
</dbReference>
<evidence type="ECO:0000256" key="8">
    <source>
        <dbReference type="ARBA" id="ARBA00023170"/>
    </source>
</evidence>
<evidence type="ECO:0000256" key="10">
    <source>
        <dbReference type="PROSITE-ProRule" id="PRU01360"/>
    </source>
</evidence>
<dbReference type="GO" id="GO:0044718">
    <property type="term" value="P:siderophore transmembrane transport"/>
    <property type="evidence" value="ECO:0007669"/>
    <property type="project" value="TreeGrafter"/>
</dbReference>
<dbReference type="SUPFAM" id="SSF56935">
    <property type="entry name" value="Porins"/>
    <property type="match status" value="1"/>
</dbReference>
<gene>
    <name evidence="15" type="ORF">B0A66_02885</name>
</gene>
<dbReference type="NCBIfam" id="TIGR04057">
    <property type="entry name" value="SusC_RagA_signa"/>
    <property type="match status" value="1"/>
</dbReference>
<feature type="signal peptide" evidence="12">
    <location>
        <begin position="1"/>
        <end position="22"/>
    </location>
</feature>
<feature type="domain" description="TonB-dependent receptor-like beta-barrel" evidence="13">
    <location>
        <begin position="439"/>
        <end position="797"/>
    </location>
</feature>
<dbReference type="InterPro" id="IPR037066">
    <property type="entry name" value="Plug_dom_sf"/>
</dbReference>
<dbReference type="InterPro" id="IPR000531">
    <property type="entry name" value="Beta-barrel_TonB"/>
</dbReference>
<comment type="caution">
    <text evidence="15">The sequence shown here is derived from an EMBL/GenBank/DDBJ whole genome shotgun (WGS) entry which is preliminary data.</text>
</comment>
<sequence length="1063" mass="116207">MKKKLERYTWLCILLIAIGVNAQETQPLIQSKLTGTVVDAVTKEPVIGASVNIKGTTHGVITDFDGKFYFQTGQKFPYTLAVTFMGYKRTEVVVNGNSVVVELQEDQTNLSEVVVTALGISKEKKSLGYTIQSLKSKDLENTKETNLVNNLAGKVAGVRITNSQGDMGSSRIVIRGETSIAGNNQPLFVVDGVPVDNSQLGSVGGATRDFRNAIADLNPQDIESLSVLKGPNAAALYGSRAAHGVVLITTKSGRNQKGLGISVSSGITVSQVATLPKFQDSYGQGSNGRFSFVDGKGGGINDGVDESWGPKMDGRLIPQFYSNGEAVPFVANPDNVKDFFNTGLTFDNNVSVAKSDEKSDFRLGVGNQKQTGVVPNSEINKTNFSINSNYQINKSIKVGVTGNYIVTNSPTLPGGPSGNRAAGVMLQFLWFGRQVDINKLRNNRDVNWNNSYYSNPYWNAYYNTTSQQRNRLIGDIHLEAKIIDGLDFKFRTGVDYYNDRRKYTIKYGTNGTPFGSYAEDAYTVNEQNTEGILHYNKKLNDDFSLDALGGFNIRNRSDANNYQKALRLAVPDLYTLTNSRDPLTSSNALSRLRVYSAYASAQFGYKNYAFLNLTARNDWSSTLPSNNRSYFYPSVNASVVLSDALNIKSNTLDYLKVRGGWSEVGNDADPYQLSTVYNFQAAFDGNPIQTSSQKKLNENLKPETTRSTELGLEASFWKNRLHFDAAYYDTNSFDQILEIKTTASSGYNSQLINAGKINNRGVEVQLDGSPVRTENFSWNVGLNYSKNISKVEVLDYDKKIKNYTIGSSGGVEVLASVGQAYGALYGTAYLRDTNGNIVVGANGLPRADPDKKVLGHFTPDFIGGITNTLSYKNLEFSFLIDASVGGEIFSGTNRTGTYTGVLAETLYGRDPENGGLNYYYPGNNTANSRTLLPGGGAPNGETVYGDGVIFNGVFADGTPNNKVISAQEYHKSGYNISEAYIYSSTFVKLREVRLTYNVDKKLAKKLGFDGASITAASRNLFFIYRDVPNIDPEAAFNTGNAQGIESLSLPTTRNFSLNVNLKF</sequence>
<dbReference type="InterPro" id="IPR012910">
    <property type="entry name" value="Plug_dom"/>
</dbReference>
<keyword evidence="2 10" id="KW-0813">Transport</keyword>
<dbReference type="InterPro" id="IPR023997">
    <property type="entry name" value="TonB-dep_OMP_SusC/RagA_CS"/>
</dbReference>
<evidence type="ECO:0000313" key="16">
    <source>
        <dbReference type="Proteomes" id="UP000198345"/>
    </source>
</evidence>
<dbReference type="PANTHER" id="PTHR30069:SF29">
    <property type="entry name" value="HEMOGLOBIN AND HEMOGLOBIN-HAPTOGLOBIN-BINDING PROTEIN 1-RELATED"/>
    <property type="match status" value="1"/>
</dbReference>
<evidence type="ECO:0000256" key="11">
    <source>
        <dbReference type="RuleBase" id="RU003357"/>
    </source>
</evidence>
<evidence type="ECO:0000256" key="7">
    <source>
        <dbReference type="ARBA" id="ARBA00023136"/>
    </source>
</evidence>
<feature type="domain" description="TonB-dependent receptor plug" evidence="14">
    <location>
        <begin position="124"/>
        <end position="245"/>
    </location>
</feature>
<protein>
    <submittedName>
        <fullName evidence="15">SusC/RagA family TonB-linked outer membrane protein</fullName>
    </submittedName>
</protein>
<dbReference type="Pfam" id="PF07715">
    <property type="entry name" value="Plug"/>
    <property type="match status" value="1"/>
</dbReference>
<evidence type="ECO:0000256" key="3">
    <source>
        <dbReference type="ARBA" id="ARBA00022452"/>
    </source>
</evidence>
<dbReference type="PROSITE" id="PS52016">
    <property type="entry name" value="TONB_DEPENDENT_REC_3"/>
    <property type="match status" value="1"/>
</dbReference>
<keyword evidence="8" id="KW-0675">Receptor</keyword>
<name>A0A226HM14_9FLAO</name>
<keyword evidence="6 11" id="KW-0798">TonB box</keyword>
<dbReference type="PANTHER" id="PTHR30069">
    <property type="entry name" value="TONB-DEPENDENT OUTER MEMBRANE RECEPTOR"/>
    <property type="match status" value="1"/>
</dbReference>
<dbReference type="InterPro" id="IPR036942">
    <property type="entry name" value="Beta-barrel_TonB_sf"/>
</dbReference>
<keyword evidence="9 10" id="KW-0998">Cell outer membrane</keyword>
<dbReference type="InterPro" id="IPR039426">
    <property type="entry name" value="TonB-dep_rcpt-like"/>
</dbReference>
<proteinExistence type="inferred from homology"/>
<organism evidence="15 16">
    <name type="scientific">Flavobacterium hercynium</name>
    <dbReference type="NCBI Taxonomy" id="387094"/>
    <lineage>
        <taxon>Bacteria</taxon>
        <taxon>Pseudomonadati</taxon>
        <taxon>Bacteroidota</taxon>
        <taxon>Flavobacteriia</taxon>
        <taxon>Flavobacteriales</taxon>
        <taxon>Flavobacteriaceae</taxon>
        <taxon>Flavobacterium</taxon>
    </lineage>
</organism>
<evidence type="ECO:0000256" key="4">
    <source>
        <dbReference type="ARBA" id="ARBA00022692"/>
    </source>
</evidence>
<keyword evidence="4 10" id="KW-0812">Transmembrane</keyword>
<keyword evidence="16" id="KW-1185">Reference proteome</keyword>
<dbReference type="Gene3D" id="2.60.40.1120">
    <property type="entry name" value="Carboxypeptidase-like, regulatory domain"/>
    <property type="match status" value="1"/>
</dbReference>
<dbReference type="GO" id="GO:0015344">
    <property type="term" value="F:siderophore uptake transmembrane transporter activity"/>
    <property type="evidence" value="ECO:0007669"/>
    <property type="project" value="TreeGrafter"/>
</dbReference>
<comment type="subcellular location">
    <subcellularLocation>
        <location evidence="1 10">Cell outer membrane</location>
        <topology evidence="1 10">Multi-pass membrane protein</topology>
    </subcellularLocation>
</comment>
<evidence type="ECO:0000256" key="1">
    <source>
        <dbReference type="ARBA" id="ARBA00004571"/>
    </source>
</evidence>
<dbReference type="Proteomes" id="UP000198345">
    <property type="component" value="Unassembled WGS sequence"/>
</dbReference>
<evidence type="ECO:0000259" key="13">
    <source>
        <dbReference type="Pfam" id="PF00593"/>
    </source>
</evidence>
<dbReference type="EMBL" id="MUGW01000006">
    <property type="protein sequence ID" value="OXA95235.1"/>
    <property type="molecule type" value="Genomic_DNA"/>
</dbReference>
<keyword evidence="3 10" id="KW-1134">Transmembrane beta strand</keyword>
<dbReference type="NCBIfam" id="TIGR04056">
    <property type="entry name" value="OMP_RagA_SusC"/>
    <property type="match status" value="1"/>
</dbReference>
<accession>A0A226HM14</accession>
<dbReference type="Gene3D" id="2.40.170.20">
    <property type="entry name" value="TonB-dependent receptor, beta-barrel domain"/>
    <property type="match status" value="1"/>
</dbReference>
<reference evidence="15 16" key="1">
    <citation type="submission" date="2016-11" db="EMBL/GenBank/DDBJ databases">
        <title>Whole genomes of Flavobacteriaceae.</title>
        <authorList>
            <person name="Stine C."/>
            <person name="Li C."/>
            <person name="Tadesse D."/>
        </authorList>
    </citation>
    <scope>NUCLEOTIDE SEQUENCE [LARGE SCALE GENOMIC DNA]</scope>
    <source>
        <strain evidence="15 16">DSM 18292</strain>
    </source>
</reference>
<dbReference type="Pfam" id="PF13715">
    <property type="entry name" value="CarbopepD_reg_2"/>
    <property type="match status" value="1"/>
</dbReference>
<comment type="similarity">
    <text evidence="10 11">Belongs to the TonB-dependent receptor family.</text>
</comment>
<evidence type="ECO:0000256" key="6">
    <source>
        <dbReference type="ARBA" id="ARBA00023077"/>
    </source>
</evidence>
<evidence type="ECO:0000256" key="12">
    <source>
        <dbReference type="SAM" id="SignalP"/>
    </source>
</evidence>
<dbReference type="Pfam" id="PF00593">
    <property type="entry name" value="TonB_dep_Rec_b-barrel"/>
    <property type="match status" value="1"/>
</dbReference>
<dbReference type="InterPro" id="IPR008969">
    <property type="entry name" value="CarboxyPept-like_regulatory"/>
</dbReference>